<accession>A0A1U7M6G2</accession>
<proteinExistence type="predicted"/>
<dbReference type="AlphaFoldDB" id="A0A1U7M6G2"/>
<sequence length="97" mass="11343">MDEKLCKEKHRRIDERLDINEKRLNSFSSRIDIIENDIVAQKKDTTHLQDAIKSLQKSIDLLIKEIATLKDKPLEKYEKIVMVIITAIVSYVMGKVF</sequence>
<reference evidence="1 2" key="1">
    <citation type="submission" date="2016-02" db="EMBL/GenBank/DDBJ databases">
        <title>Genome sequence of Tissierella creatinophila DSM 6911.</title>
        <authorList>
            <person name="Poehlein A."/>
            <person name="Daniel R."/>
        </authorList>
    </citation>
    <scope>NUCLEOTIDE SEQUENCE [LARGE SCALE GENOMIC DNA]</scope>
    <source>
        <strain evidence="1 2">DSM 6911</strain>
    </source>
</reference>
<evidence type="ECO:0000313" key="1">
    <source>
        <dbReference type="EMBL" id="OLS02871.1"/>
    </source>
</evidence>
<evidence type="ECO:0000313" key="2">
    <source>
        <dbReference type="Proteomes" id="UP000186112"/>
    </source>
</evidence>
<dbReference type="OrthoDB" id="1707681at2"/>
<comment type="caution">
    <text evidence="1">The sequence shown here is derived from an EMBL/GenBank/DDBJ whole genome shotgun (WGS) entry which is preliminary data.</text>
</comment>
<protein>
    <recommendedName>
        <fullName evidence="3">Hemolysin XhlA</fullName>
    </recommendedName>
</protein>
<gene>
    <name evidence="1" type="ORF">TICRE_11440</name>
</gene>
<dbReference type="EMBL" id="LTDM01000015">
    <property type="protein sequence ID" value="OLS02871.1"/>
    <property type="molecule type" value="Genomic_DNA"/>
</dbReference>
<keyword evidence="2" id="KW-1185">Reference proteome</keyword>
<organism evidence="1 2">
    <name type="scientific">Tissierella creatinophila DSM 6911</name>
    <dbReference type="NCBI Taxonomy" id="1123403"/>
    <lineage>
        <taxon>Bacteria</taxon>
        <taxon>Bacillati</taxon>
        <taxon>Bacillota</taxon>
        <taxon>Tissierellia</taxon>
        <taxon>Tissierellales</taxon>
        <taxon>Tissierellaceae</taxon>
        <taxon>Tissierella</taxon>
    </lineage>
</organism>
<dbReference type="Proteomes" id="UP000186112">
    <property type="component" value="Unassembled WGS sequence"/>
</dbReference>
<dbReference type="RefSeq" id="WP_075726011.1">
    <property type="nucleotide sequence ID" value="NZ_LTDM01000015.1"/>
</dbReference>
<evidence type="ECO:0008006" key="3">
    <source>
        <dbReference type="Google" id="ProtNLM"/>
    </source>
</evidence>
<name>A0A1U7M6G2_TISCR</name>
<dbReference type="Gene3D" id="1.20.5.340">
    <property type="match status" value="1"/>
</dbReference>